<dbReference type="RefSeq" id="WP_132861949.1">
    <property type="nucleotide sequence ID" value="NZ_SMGR01000005.1"/>
</dbReference>
<sequence length="201" mass="21211">MKVLAFSDLHRAAPAARRLVEMSRNADLVIAAGDFTNHRLDLEGAMALLDGLKGPVVMVPGNNESEDELRGAAPENAVVLHGETTEVAGLKLFGIGYAIPVTPFKDWSCDLTEAQGAELLSGCEDVDVLITHSPPKGVVDKTSQGVSLGSTAVLQAIERIQPPLVVCGHIHDCWGRSAMVGESHVANLGPAGTWFEVEPKG</sequence>
<dbReference type="Pfam" id="PF00149">
    <property type="entry name" value="Metallophos"/>
    <property type="match status" value="1"/>
</dbReference>
<accession>A0A4R1N297</accession>
<name>A0A4R1N297_9RHOB</name>
<dbReference type="AlphaFoldDB" id="A0A4R1N297"/>
<dbReference type="GO" id="GO:0016787">
    <property type="term" value="F:hydrolase activity"/>
    <property type="evidence" value="ECO:0007669"/>
    <property type="project" value="InterPro"/>
</dbReference>
<dbReference type="InterPro" id="IPR004843">
    <property type="entry name" value="Calcineurin-like_PHP"/>
</dbReference>
<dbReference type="PANTHER" id="PTHR12905">
    <property type="entry name" value="METALLOPHOSPHOESTERASE"/>
    <property type="match status" value="1"/>
</dbReference>
<dbReference type="OrthoDB" id="332939at2"/>
<dbReference type="Proteomes" id="UP000295673">
    <property type="component" value="Unassembled WGS sequence"/>
</dbReference>
<dbReference type="SUPFAM" id="SSF56300">
    <property type="entry name" value="Metallo-dependent phosphatases"/>
    <property type="match status" value="1"/>
</dbReference>
<dbReference type="Gene3D" id="3.60.21.10">
    <property type="match status" value="1"/>
</dbReference>
<dbReference type="PANTHER" id="PTHR12905:SF0">
    <property type="entry name" value="CALCINEURIN-LIKE PHOSPHOESTERASE DOMAIN-CONTAINING PROTEIN"/>
    <property type="match status" value="1"/>
</dbReference>
<evidence type="ECO:0000259" key="1">
    <source>
        <dbReference type="Pfam" id="PF00149"/>
    </source>
</evidence>
<feature type="domain" description="Calcineurin-like phosphoesterase" evidence="1">
    <location>
        <begin position="1"/>
        <end position="172"/>
    </location>
</feature>
<organism evidence="2 3">
    <name type="scientific">Shimia isoporae</name>
    <dbReference type="NCBI Taxonomy" id="647720"/>
    <lineage>
        <taxon>Bacteria</taxon>
        <taxon>Pseudomonadati</taxon>
        <taxon>Pseudomonadota</taxon>
        <taxon>Alphaproteobacteria</taxon>
        <taxon>Rhodobacterales</taxon>
        <taxon>Roseobacteraceae</taxon>
    </lineage>
</organism>
<evidence type="ECO:0000313" key="3">
    <source>
        <dbReference type="Proteomes" id="UP000295673"/>
    </source>
</evidence>
<comment type="caution">
    <text evidence="2">The sequence shown here is derived from an EMBL/GenBank/DDBJ whole genome shotgun (WGS) entry which is preliminary data.</text>
</comment>
<dbReference type="InterPro" id="IPR029052">
    <property type="entry name" value="Metallo-depent_PP-like"/>
</dbReference>
<proteinExistence type="predicted"/>
<dbReference type="InterPro" id="IPR051693">
    <property type="entry name" value="UPF0046_metallophosphoest"/>
</dbReference>
<protein>
    <submittedName>
        <fullName evidence="2">Icc-related predicted phosphoesterase</fullName>
    </submittedName>
</protein>
<gene>
    <name evidence="2" type="ORF">BXY66_3831</name>
</gene>
<keyword evidence="3" id="KW-1185">Reference proteome</keyword>
<dbReference type="EMBL" id="SMGR01000005">
    <property type="protein sequence ID" value="TCK99329.1"/>
    <property type="molecule type" value="Genomic_DNA"/>
</dbReference>
<evidence type="ECO:0000313" key="2">
    <source>
        <dbReference type="EMBL" id="TCK99329.1"/>
    </source>
</evidence>
<reference evidence="2 3" key="1">
    <citation type="submission" date="2019-03" db="EMBL/GenBank/DDBJ databases">
        <title>Genomic Encyclopedia of Archaeal and Bacterial Type Strains, Phase II (KMG-II): from individual species to whole genera.</title>
        <authorList>
            <person name="Goeker M."/>
        </authorList>
    </citation>
    <scope>NUCLEOTIDE SEQUENCE [LARGE SCALE GENOMIC DNA]</scope>
    <source>
        <strain evidence="2 3">DSM 26433</strain>
    </source>
</reference>